<keyword evidence="5" id="KW-1185">Reference proteome</keyword>
<dbReference type="AlphaFoldDB" id="A0A7R9LG74"/>
<sequence>MFDITMSRTEPNVKTLIHYVKGLNGFTGMCPEDQFILARGAYPELNFMRCLILEQQLYIYLLQRYLLMKYGLEWESRLQKLMITLRDLQVMIEFLRIYSRDKNKHYLPNYASILIQGLN</sequence>
<organism evidence="4">
    <name type="scientific">Oppiella nova</name>
    <dbReference type="NCBI Taxonomy" id="334625"/>
    <lineage>
        <taxon>Eukaryota</taxon>
        <taxon>Metazoa</taxon>
        <taxon>Ecdysozoa</taxon>
        <taxon>Arthropoda</taxon>
        <taxon>Chelicerata</taxon>
        <taxon>Arachnida</taxon>
        <taxon>Acari</taxon>
        <taxon>Acariformes</taxon>
        <taxon>Sarcoptiformes</taxon>
        <taxon>Oribatida</taxon>
        <taxon>Brachypylina</taxon>
        <taxon>Oppioidea</taxon>
        <taxon>Oppiidae</taxon>
        <taxon>Oppiella</taxon>
    </lineage>
</organism>
<dbReference type="Proteomes" id="UP000728032">
    <property type="component" value="Unassembled WGS sequence"/>
</dbReference>
<proteinExistence type="predicted"/>
<dbReference type="EMBL" id="CAJPVJ010000774">
    <property type="protein sequence ID" value="CAG2163357.1"/>
    <property type="molecule type" value="Genomic_DNA"/>
</dbReference>
<accession>A0A7R9LG74</accession>
<protein>
    <submittedName>
        <fullName evidence="4">Uncharacterized protein</fullName>
    </submittedName>
</protein>
<dbReference type="InterPro" id="IPR035500">
    <property type="entry name" value="NHR-like_dom_sf"/>
</dbReference>
<evidence type="ECO:0000256" key="2">
    <source>
        <dbReference type="ARBA" id="ARBA00023163"/>
    </source>
</evidence>
<dbReference type="SUPFAM" id="SSF48508">
    <property type="entry name" value="Nuclear receptor ligand-binding domain"/>
    <property type="match status" value="1"/>
</dbReference>
<evidence type="ECO:0000256" key="1">
    <source>
        <dbReference type="ARBA" id="ARBA00023015"/>
    </source>
</evidence>
<reference evidence="4" key="1">
    <citation type="submission" date="2020-11" db="EMBL/GenBank/DDBJ databases">
        <authorList>
            <person name="Tran Van P."/>
        </authorList>
    </citation>
    <scope>NUCLEOTIDE SEQUENCE</scope>
</reference>
<name>A0A7R9LG74_9ACAR</name>
<keyword evidence="1" id="KW-0805">Transcription regulation</keyword>
<keyword evidence="3" id="KW-0675">Receptor</keyword>
<keyword evidence="2" id="KW-0804">Transcription</keyword>
<dbReference type="EMBL" id="OC915599">
    <property type="protein sequence ID" value="CAD7641136.1"/>
    <property type="molecule type" value="Genomic_DNA"/>
</dbReference>
<evidence type="ECO:0000313" key="5">
    <source>
        <dbReference type="Proteomes" id="UP000728032"/>
    </source>
</evidence>
<evidence type="ECO:0000256" key="3">
    <source>
        <dbReference type="ARBA" id="ARBA00023170"/>
    </source>
</evidence>
<gene>
    <name evidence="4" type="ORF">ONB1V03_LOCUS2936</name>
</gene>
<evidence type="ECO:0000313" key="4">
    <source>
        <dbReference type="EMBL" id="CAD7641136.1"/>
    </source>
</evidence>